<sequence length="299" mass="34809">MATPKQQRLIDDTVRNHVKYYDVVFSSYLKIRQEILLLNTTILKELKQQEEEDFPSVVFQETAFKLHQLLLDLQKSELLYKAHIEELVNVLQIQKVLKPDILTSVNSQLESIIKQNEELEKRIKDIKNVEQPILEKITTLVNSCNTNLAVPTARLLHPDVISGLGKDEDKKEKESTQIDYRLLVFDTRDLQKRFLDLTADKLKNTDIDEYLKINSKIFDRFKNDDSRVIYKLPRSSLHELDSTTTLDKYDGLISKTIEQIQTLQKEGESIKSSWNKNASKITKMDAILKEDENDVEMSQ</sequence>
<keyword evidence="1" id="KW-0175">Coiled coil</keyword>
<comment type="caution">
    <text evidence="2">The sequence shown here is derived from an EMBL/GenBank/DDBJ whole genome shotgun (WGS) entry which is preliminary data.</text>
</comment>
<gene>
    <name evidence="2" type="ORF">KGF56_003080</name>
</gene>
<protein>
    <submittedName>
        <fullName evidence="2">Uncharacterized protein</fullName>
    </submittedName>
</protein>
<proteinExistence type="predicted"/>
<dbReference type="AlphaFoldDB" id="A0AAI9SWS7"/>
<feature type="coiled-coil region" evidence="1">
    <location>
        <begin position="102"/>
        <end position="129"/>
    </location>
</feature>
<name>A0AAI9SWS7_9ASCO</name>
<dbReference type="GeneID" id="73380697"/>
<dbReference type="RefSeq" id="XP_049179925.1">
    <property type="nucleotide sequence ID" value="XM_049324376.1"/>
</dbReference>
<dbReference type="EMBL" id="JAHUZD010000107">
    <property type="protein sequence ID" value="KAI3404180.2"/>
    <property type="molecule type" value="Genomic_DNA"/>
</dbReference>
<reference evidence="2" key="1">
    <citation type="journal article" date="2022" name="DNA Res.">
        <title>Genome analysis of five recently described species of the CUG-Ser clade uncovers Candida theae as a new hybrid lineage with pathogenic potential in the Candida parapsilosis species complex.</title>
        <authorList>
            <person name="Mixao V."/>
            <person name="Del Olmo V."/>
            <person name="Hegedusova E."/>
            <person name="Saus E."/>
            <person name="Pryszcz L."/>
            <person name="Cillingova A."/>
            <person name="Nosek J."/>
            <person name="Gabaldon T."/>
        </authorList>
    </citation>
    <scope>NUCLEOTIDE SEQUENCE</scope>
    <source>
        <strain evidence="2">CBS 10844</strain>
    </source>
</reference>
<evidence type="ECO:0000313" key="2">
    <source>
        <dbReference type="EMBL" id="KAI3404180.2"/>
    </source>
</evidence>
<organism evidence="2 3">
    <name type="scientific">Candida oxycetoniae</name>
    <dbReference type="NCBI Taxonomy" id="497107"/>
    <lineage>
        <taxon>Eukaryota</taxon>
        <taxon>Fungi</taxon>
        <taxon>Dikarya</taxon>
        <taxon>Ascomycota</taxon>
        <taxon>Saccharomycotina</taxon>
        <taxon>Pichiomycetes</taxon>
        <taxon>Debaryomycetaceae</taxon>
        <taxon>Candida/Lodderomyces clade</taxon>
        <taxon>Candida</taxon>
    </lineage>
</organism>
<dbReference type="Proteomes" id="UP001202479">
    <property type="component" value="Unassembled WGS sequence"/>
</dbReference>
<evidence type="ECO:0000313" key="3">
    <source>
        <dbReference type="Proteomes" id="UP001202479"/>
    </source>
</evidence>
<keyword evidence="3" id="KW-1185">Reference proteome</keyword>
<accession>A0AAI9SWS7</accession>
<evidence type="ECO:0000256" key="1">
    <source>
        <dbReference type="SAM" id="Coils"/>
    </source>
</evidence>